<dbReference type="GO" id="GO:0015184">
    <property type="term" value="F:L-cystine transmembrane transporter activity"/>
    <property type="evidence" value="ECO:0007669"/>
    <property type="project" value="TreeGrafter"/>
</dbReference>
<feature type="transmembrane region" description="Helical" evidence="9">
    <location>
        <begin position="42"/>
        <end position="60"/>
    </location>
</feature>
<dbReference type="GO" id="GO:0005774">
    <property type="term" value="C:vacuolar membrane"/>
    <property type="evidence" value="ECO:0007669"/>
    <property type="project" value="TreeGrafter"/>
</dbReference>
<gene>
    <name evidence="10" type="ORF">HBR001_LOCUS110</name>
</gene>
<evidence type="ECO:0000256" key="7">
    <source>
        <dbReference type="ARBA" id="ARBA00023180"/>
    </source>
</evidence>
<keyword evidence="6 9" id="KW-0472">Membrane</keyword>
<evidence type="ECO:0008006" key="12">
    <source>
        <dbReference type="Google" id="ProtNLM"/>
    </source>
</evidence>
<keyword evidence="11" id="KW-1185">Reference proteome</keyword>
<evidence type="ECO:0000313" key="11">
    <source>
        <dbReference type="Proteomes" id="UP001162031"/>
    </source>
</evidence>
<proteinExistence type="predicted"/>
<evidence type="ECO:0000313" key="10">
    <source>
        <dbReference type="EMBL" id="CAI5708545.1"/>
    </source>
</evidence>
<keyword evidence="7" id="KW-0325">Glycoprotein</keyword>
<evidence type="ECO:0000256" key="6">
    <source>
        <dbReference type="ARBA" id="ARBA00023136"/>
    </source>
</evidence>
<evidence type="ECO:0000256" key="5">
    <source>
        <dbReference type="ARBA" id="ARBA00022989"/>
    </source>
</evidence>
<dbReference type="PANTHER" id="PTHR13131:SF5">
    <property type="entry name" value="CYSTINOSIN"/>
    <property type="match status" value="1"/>
</dbReference>
<comment type="subcellular location">
    <subcellularLocation>
        <location evidence="1">Endomembrane system</location>
        <topology evidence="1">Multi-pass membrane protein</topology>
    </subcellularLocation>
</comment>
<evidence type="ECO:0000256" key="8">
    <source>
        <dbReference type="SAM" id="MobiDB-lite"/>
    </source>
</evidence>
<evidence type="ECO:0000256" key="3">
    <source>
        <dbReference type="ARBA" id="ARBA00022692"/>
    </source>
</evidence>
<evidence type="ECO:0000256" key="2">
    <source>
        <dbReference type="ARBA" id="ARBA00022448"/>
    </source>
</evidence>
<feature type="transmembrane region" description="Helical" evidence="9">
    <location>
        <begin position="219"/>
        <end position="241"/>
    </location>
</feature>
<evidence type="ECO:0000256" key="4">
    <source>
        <dbReference type="ARBA" id="ARBA00022737"/>
    </source>
</evidence>
<dbReference type="Pfam" id="PF04193">
    <property type="entry name" value="PQ-loop"/>
    <property type="match status" value="2"/>
</dbReference>
<dbReference type="GO" id="GO:0012505">
    <property type="term" value="C:endomembrane system"/>
    <property type="evidence" value="ECO:0007669"/>
    <property type="project" value="UniProtKB-SubCell"/>
</dbReference>
<feature type="transmembrane region" description="Helical" evidence="9">
    <location>
        <begin position="155"/>
        <end position="178"/>
    </location>
</feature>
<feature type="compositionally biased region" description="Basic and acidic residues" evidence="8">
    <location>
        <begin position="293"/>
        <end position="306"/>
    </location>
</feature>
<keyword evidence="3 9" id="KW-0812">Transmembrane</keyword>
<dbReference type="PANTHER" id="PTHR13131">
    <property type="entry name" value="CYSTINOSIN"/>
    <property type="match status" value="1"/>
</dbReference>
<dbReference type="SMART" id="SM00679">
    <property type="entry name" value="CTNS"/>
    <property type="match status" value="2"/>
</dbReference>
<feature type="region of interest" description="Disordered" evidence="8">
    <location>
        <begin position="293"/>
        <end position="314"/>
    </location>
</feature>
<dbReference type="Proteomes" id="UP001162031">
    <property type="component" value="Unassembled WGS sequence"/>
</dbReference>
<name>A0AAV0SUD8_HYABA</name>
<reference evidence="10" key="1">
    <citation type="submission" date="2022-12" db="EMBL/GenBank/DDBJ databases">
        <authorList>
            <person name="Webb A."/>
        </authorList>
    </citation>
    <scope>NUCLEOTIDE SEQUENCE</scope>
    <source>
        <strain evidence="10">Hp1</strain>
    </source>
</reference>
<dbReference type="Gene3D" id="1.20.1280.290">
    <property type="match status" value="2"/>
</dbReference>
<dbReference type="InterPro" id="IPR005282">
    <property type="entry name" value="LC_transporter"/>
</dbReference>
<comment type="caution">
    <text evidence="10">The sequence shown here is derived from an EMBL/GenBank/DDBJ whole genome shotgun (WGS) entry which is preliminary data.</text>
</comment>
<feature type="transmembrane region" description="Helical" evidence="9">
    <location>
        <begin position="123"/>
        <end position="143"/>
    </location>
</feature>
<keyword evidence="5 9" id="KW-1133">Transmembrane helix</keyword>
<organism evidence="10 11">
    <name type="scientific">Hyaloperonospora brassicae</name>
    <name type="common">Brassica downy mildew</name>
    <name type="synonym">Peronospora brassicae</name>
    <dbReference type="NCBI Taxonomy" id="162125"/>
    <lineage>
        <taxon>Eukaryota</taxon>
        <taxon>Sar</taxon>
        <taxon>Stramenopiles</taxon>
        <taxon>Oomycota</taxon>
        <taxon>Peronosporomycetes</taxon>
        <taxon>Peronosporales</taxon>
        <taxon>Peronosporaceae</taxon>
        <taxon>Hyaloperonospora</taxon>
    </lineage>
</organism>
<feature type="transmembrane region" description="Helical" evidence="9">
    <location>
        <begin position="12"/>
        <end position="30"/>
    </location>
</feature>
<accession>A0AAV0SUD8</accession>
<keyword evidence="4" id="KW-0677">Repeat</keyword>
<feature type="transmembrane region" description="Helical" evidence="9">
    <location>
        <begin position="261"/>
        <end position="282"/>
    </location>
</feature>
<protein>
    <recommendedName>
        <fullName evidence="12">Cystinosin</fullName>
    </recommendedName>
</protein>
<sequence>MSCSELSAHHVAVVVSSAILVLGLLFGFALDANAHIPEPWNRVSSILGWIYFFCWSVSFYPQVFVNYQRQSVVGLSLDFTVLNMVGFACYSIFNLAFYCSKSVQLQYMQQHDGHRNAVELNDVFFSLHAVVLTAVSLVQCIVYPRGGQKVSTPTIVWTGGALGAAAVFALAVAVTVTGNNDDSVINVMNLLYFLSYIKLMTTMFKCLPQVALNYQRKSTVGWTIWNVLLDVAGGLFSMGQLVLDVVATEDWTAITGNPVKFALGFVSILIDTVFLLQHYVLYPENQYRLQPGEEAKPLSPTKKEEDVVVTMSSK</sequence>
<evidence type="ECO:0000256" key="1">
    <source>
        <dbReference type="ARBA" id="ARBA00004127"/>
    </source>
</evidence>
<dbReference type="EMBL" id="CANTFL010000015">
    <property type="protein sequence ID" value="CAI5708545.1"/>
    <property type="molecule type" value="Genomic_DNA"/>
</dbReference>
<dbReference type="NCBIfam" id="TIGR00951">
    <property type="entry name" value="2A43"/>
    <property type="match status" value="1"/>
</dbReference>
<feature type="transmembrane region" description="Helical" evidence="9">
    <location>
        <begin position="72"/>
        <end position="93"/>
    </location>
</feature>
<dbReference type="AlphaFoldDB" id="A0AAV0SUD8"/>
<keyword evidence="2" id="KW-0813">Transport</keyword>
<dbReference type="FunFam" id="1.20.1280.290:FF:000023">
    <property type="entry name" value="Cystinosin homolog"/>
    <property type="match status" value="1"/>
</dbReference>
<dbReference type="InterPro" id="IPR006603">
    <property type="entry name" value="PQ-loop_rpt"/>
</dbReference>
<feature type="transmembrane region" description="Helical" evidence="9">
    <location>
        <begin position="190"/>
        <end position="207"/>
    </location>
</feature>
<evidence type="ECO:0000256" key="9">
    <source>
        <dbReference type="SAM" id="Phobius"/>
    </source>
</evidence>